<keyword evidence="3" id="KW-1185">Reference proteome</keyword>
<evidence type="ECO:0000313" key="3">
    <source>
        <dbReference type="Proteomes" id="UP000708298"/>
    </source>
</evidence>
<proteinExistence type="predicted"/>
<keyword evidence="1" id="KW-1133">Transmembrane helix</keyword>
<organism evidence="2 3">
    <name type="scientific">Acidisoma silvae</name>
    <dbReference type="NCBI Taxonomy" id="2802396"/>
    <lineage>
        <taxon>Bacteria</taxon>
        <taxon>Pseudomonadati</taxon>
        <taxon>Pseudomonadota</taxon>
        <taxon>Alphaproteobacteria</taxon>
        <taxon>Acetobacterales</taxon>
        <taxon>Acidocellaceae</taxon>
        <taxon>Acidisoma</taxon>
    </lineage>
</organism>
<feature type="transmembrane region" description="Helical" evidence="1">
    <location>
        <begin position="310"/>
        <end position="333"/>
    </location>
</feature>
<feature type="transmembrane region" description="Helical" evidence="1">
    <location>
        <begin position="151"/>
        <end position="167"/>
    </location>
</feature>
<comment type="caution">
    <text evidence="2">The sequence shown here is derived from an EMBL/GenBank/DDBJ whole genome shotgun (WGS) entry which is preliminary data.</text>
</comment>
<keyword evidence="1" id="KW-0812">Transmembrane</keyword>
<gene>
    <name evidence="2" type="ORF">ASILVAE211_19060</name>
</gene>
<name>A0A964E0A1_9PROT</name>
<accession>A0A964E0A1</accession>
<dbReference type="AlphaFoldDB" id="A0A964E0A1"/>
<dbReference type="EMBL" id="JAESVB010000012">
    <property type="protein sequence ID" value="MCB8877305.1"/>
    <property type="molecule type" value="Genomic_DNA"/>
</dbReference>
<feature type="transmembrane region" description="Helical" evidence="1">
    <location>
        <begin position="214"/>
        <end position="232"/>
    </location>
</feature>
<feature type="transmembrane region" description="Helical" evidence="1">
    <location>
        <begin position="364"/>
        <end position="382"/>
    </location>
</feature>
<reference evidence="2" key="2">
    <citation type="submission" date="2021-01" db="EMBL/GenBank/DDBJ databases">
        <authorList>
            <person name="Mieszkin S."/>
            <person name="Pouder E."/>
            <person name="Alain K."/>
        </authorList>
    </citation>
    <scope>NUCLEOTIDE SEQUENCE</scope>
    <source>
        <strain evidence="2">HW T2.11</strain>
    </source>
</reference>
<feature type="transmembrane region" description="Helical" evidence="1">
    <location>
        <begin position="179"/>
        <end position="202"/>
    </location>
</feature>
<reference evidence="2" key="1">
    <citation type="journal article" date="2021" name="Microorganisms">
        <title>Acidisoma silvae sp. nov. and Acidisomacellulosilytica sp. nov., Two Acidophilic Bacteria Isolated from Decaying Wood, Hydrolyzing Cellulose and Producing Poly-3-hydroxybutyrate.</title>
        <authorList>
            <person name="Mieszkin S."/>
            <person name="Pouder E."/>
            <person name="Uroz S."/>
            <person name="Simon-Colin C."/>
            <person name="Alain K."/>
        </authorList>
    </citation>
    <scope>NUCLEOTIDE SEQUENCE</scope>
    <source>
        <strain evidence="2">HW T2.11</strain>
    </source>
</reference>
<keyword evidence="1" id="KW-0472">Membrane</keyword>
<feature type="transmembrane region" description="Helical" evidence="1">
    <location>
        <begin position="274"/>
        <end position="298"/>
    </location>
</feature>
<protein>
    <recommendedName>
        <fullName evidence="4">Glucosyltransferase</fullName>
    </recommendedName>
</protein>
<feature type="transmembrane region" description="Helical" evidence="1">
    <location>
        <begin position="126"/>
        <end position="145"/>
    </location>
</feature>
<sequence>MQAASTATPDIGSRRKRIMRPPLLVIATLFLLILFLRHPAGILHANFWAEDGWFWYPDAYRLGLRCLIIPHTGYLQTLSRLGGLIAQGMPLLWAPTVFAVIALVVQASPALLLLSRRFDAAWPQYWSRLLFALVFIGLPDSFETFGNLTNSQWYLGIFACLIVLGAPPRGMAGRIGDSLVLIVSALSGPLCLMVAPIAFWVWWSDRGADRLLRFGLILGGACLQLLMIATTLEQARRPVMLGVSLINLAHILTEKLAYGLLLGSRAAKRLHQDAFWNGDFAACIIAAAVLAMLVLAWLRGGPLFRRFAAFGGLVFAAALVSPVVTGTPAWVILASPGAGDRYFLIPKLVLAAAFFSLASDRRLWLSRCGLIAGVALIAGIAGDFPYPHMRATDFDAKARAFAAAPPGTMMTFPVLPIPHEDMTLVKK</sequence>
<dbReference type="RefSeq" id="WP_227322959.1">
    <property type="nucleotide sequence ID" value="NZ_JAESVB010000012.1"/>
</dbReference>
<feature type="transmembrane region" description="Helical" evidence="1">
    <location>
        <begin position="91"/>
        <end position="114"/>
    </location>
</feature>
<feature type="transmembrane region" description="Helical" evidence="1">
    <location>
        <begin position="339"/>
        <end position="357"/>
    </location>
</feature>
<evidence type="ECO:0008006" key="4">
    <source>
        <dbReference type="Google" id="ProtNLM"/>
    </source>
</evidence>
<evidence type="ECO:0000256" key="1">
    <source>
        <dbReference type="SAM" id="Phobius"/>
    </source>
</evidence>
<evidence type="ECO:0000313" key="2">
    <source>
        <dbReference type="EMBL" id="MCB8877305.1"/>
    </source>
</evidence>
<feature type="transmembrane region" description="Helical" evidence="1">
    <location>
        <begin position="239"/>
        <end position="262"/>
    </location>
</feature>
<dbReference type="Proteomes" id="UP000708298">
    <property type="component" value="Unassembled WGS sequence"/>
</dbReference>